<dbReference type="Proteomes" id="UP001595752">
    <property type="component" value="Unassembled WGS sequence"/>
</dbReference>
<evidence type="ECO:0000313" key="13">
    <source>
        <dbReference type="Proteomes" id="UP001595752"/>
    </source>
</evidence>
<evidence type="ECO:0000256" key="2">
    <source>
        <dbReference type="ARBA" id="ARBA00004664"/>
    </source>
</evidence>
<keyword evidence="8 9" id="KW-0413">Isomerase</keyword>
<evidence type="ECO:0000256" key="7">
    <source>
        <dbReference type="ARBA" id="ARBA00023141"/>
    </source>
</evidence>
<keyword evidence="6 9" id="KW-0822">Tryptophan biosynthesis</keyword>
<dbReference type="SUPFAM" id="SSF51366">
    <property type="entry name" value="Ribulose-phoshate binding barrel"/>
    <property type="match status" value="1"/>
</dbReference>
<dbReference type="PANTHER" id="PTHR42894:SF1">
    <property type="entry name" value="N-(5'-PHOSPHORIBOSYL)ANTHRANILATE ISOMERASE"/>
    <property type="match status" value="1"/>
</dbReference>
<dbReference type="NCBIfam" id="NF002301">
    <property type="entry name" value="PRK01222.2-1"/>
    <property type="match status" value="1"/>
</dbReference>
<comment type="catalytic activity">
    <reaction evidence="1 9">
        <text>N-(5-phospho-beta-D-ribosyl)anthranilate = 1-(2-carboxyphenylamino)-1-deoxy-D-ribulose 5-phosphate</text>
        <dbReference type="Rhea" id="RHEA:21540"/>
        <dbReference type="ChEBI" id="CHEBI:18277"/>
        <dbReference type="ChEBI" id="CHEBI:58613"/>
        <dbReference type="EC" id="5.3.1.24"/>
    </reaction>
</comment>
<comment type="similarity">
    <text evidence="9">Belongs to the TrpF family.</text>
</comment>
<organism evidence="12 13">
    <name type="scientific">Bacillus songklensis</name>
    <dbReference type="NCBI Taxonomy" id="1069116"/>
    <lineage>
        <taxon>Bacteria</taxon>
        <taxon>Bacillati</taxon>
        <taxon>Bacillota</taxon>
        <taxon>Bacilli</taxon>
        <taxon>Bacillales</taxon>
        <taxon>Bacillaceae</taxon>
        <taxon>Bacillus</taxon>
    </lineage>
</organism>
<reference evidence="13" key="1">
    <citation type="journal article" date="2019" name="Int. J. Syst. Evol. Microbiol.">
        <title>The Global Catalogue of Microorganisms (GCM) 10K type strain sequencing project: providing services to taxonomists for standard genome sequencing and annotation.</title>
        <authorList>
            <consortium name="The Broad Institute Genomics Platform"/>
            <consortium name="The Broad Institute Genome Sequencing Center for Infectious Disease"/>
            <person name="Wu L."/>
            <person name="Ma J."/>
        </authorList>
    </citation>
    <scope>NUCLEOTIDE SEQUENCE [LARGE SCALE GENOMIC DNA]</scope>
    <source>
        <strain evidence="13">CCUG 61889</strain>
    </source>
</reference>
<dbReference type="HAMAP" id="MF_00135">
    <property type="entry name" value="PRAI"/>
    <property type="match status" value="1"/>
</dbReference>
<evidence type="ECO:0000256" key="5">
    <source>
        <dbReference type="ARBA" id="ARBA00022605"/>
    </source>
</evidence>
<dbReference type="EMBL" id="JBHRZT010000020">
    <property type="protein sequence ID" value="MFC3882716.1"/>
    <property type="molecule type" value="Genomic_DNA"/>
</dbReference>
<keyword evidence="13" id="KW-1185">Reference proteome</keyword>
<dbReference type="InterPro" id="IPR044643">
    <property type="entry name" value="TrpF_fam"/>
</dbReference>
<dbReference type="RefSeq" id="WP_377912439.1">
    <property type="nucleotide sequence ID" value="NZ_JBHRZT010000020.1"/>
</dbReference>
<evidence type="ECO:0000313" key="12">
    <source>
        <dbReference type="EMBL" id="MFC3882716.1"/>
    </source>
</evidence>
<feature type="domain" description="N-(5'phosphoribosyl) anthranilate isomerase (PRAI)" evidence="11">
    <location>
        <begin position="5"/>
        <end position="206"/>
    </location>
</feature>
<evidence type="ECO:0000256" key="8">
    <source>
        <dbReference type="ARBA" id="ARBA00023235"/>
    </source>
</evidence>
<keyword evidence="5 9" id="KW-0028">Amino-acid biosynthesis</keyword>
<name>A0ABV8AXL1_9BACI</name>
<dbReference type="CDD" id="cd00405">
    <property type="entry name" value="PRAI"/>
    <property type="match status" value="1"/>
</dbReference>
<evidence type="ECO:0000256" key="10">
    <source>
        <dbReference type="SAM" id="MobiDB-lite"/>
    </source>
</evidence>
<evidence type="ECO:0000256" key="6">
    <source>
        <dbReference type="ARBA" id="ARBA00022822"/>
    </source>
</evidence>
<evidence type="ECO:0000256" key="4">
    <source>
        <dbReference type="ARBA" id="ARBA00022272"/>
    </source>
</evidence>
<dbReference type="Gene3D" id="3.20.20.70">
    <property type="entry name" value="Aldolase class I"/>
    <property type="match status" value="1"/>
</dbReference>
<dbReference type="EC" id="5.3.1.24" evidence="3 9"/>
<evidence type="ECO:0000259" key="11">
    <source>
        <dbReference type="Pfam" id="PF00697"/>
    </source>
</evidence>
<feature type="compositionally biased region" description="Basic and acidic residues" evidence="10">
    <location>
        <begin position="194"/>
        <end position="211"/>
    </location>
</feature>
<dbReference type="GO" id="GO:0004640">
    <property type="term" value="F:phosphoribosylanthranilate isomerase activity"/>
    <property type="evidence" value="ECO:0007669"/>
    <property type="project" value="UniProtKB-EC"/>
</dbReference>
<evidence type="ECO:0000256" key="9">
    <source>
        <dbReference type="HAMAP-Rule" id="MF_00135"/>
    </source>
</evidence>
<accession>A0ABV8AXL1</accession>
<keyword evidence="7 9" id="KW-0057">Aromatic amino acid biosynthesis</keyword>
<dbReference type="InterPro" id="IPR011060">
    <property type="entry name" value="RibuloseP-bd_barrel"/>
</dbReference>
<protein>
    <recommendedName>
        <fullName evidence="4 9">N-(5'-phosphoribosyl)anthranilate isomerase</fullName>
        <shortName evidence="9">PRAI</shortName>
        <ecNumber evidence="3 9">5.3.1.24</ecNumber>
    </recommendedName>
</protein>
<gene>
    <name evidence="9" type="primary">trpF</name>
    <name evidence="12" type="ORF">ACFOU2_04075</name>
</gene>
<dbReference type="InterPro" id="IPR013785">
    <property type="entry name" value="Aldolase_TIM"/>
</dbReference>
<evidence type="ECO:0000256" key="3">
    <source>
        <dbReference type="ARBA" id="ARBA00012572"/>
    </source>
</evidence>
<dbReference type="Pfam" id="PF00697">
    <property type="entry name" value="PRAI"/>
    <property type="match status" value="1"/>
</dbReference>
<dbReference type="PANTHER" id="PTHR42894">
    <property type="entry name" value="N-(5'-PHOSPHORIBOSYL)ANTHRANILATE ISOMERASE"/>
    <property type="match status" value="1"/>
</dbReference>
<comment type="pathway">
    <text evidence="2 9">Amino-acid biosynthesis; L-tryptophan biosynthesis; L-tryptophan from chorismate: step 3/5.</text>
</comment>
<proteinExistence type="inferred from homology"/>
<sequence length="217" mass="24163">MQILKYCGMTCEEDYQLVLTSKATHIGFIFAKESKRYVEPEEVRRWVTKFGKGQKKLVGVFVNESMEQVWNTALQVPLDVIQLHGAETIEDVRGLKTQGAAEVWKAIPHSDQTIEKMQEYADVVDAFLIDSKVKGQFGGTGQAFNWGFVPVYQRFAKTAGIPCIIAGGIDADNMVQLSSYGIDGIDVSSGIETNGRKDGEKIQKIEREIPHDISSSR</sequence>
<feature type="region of interest" description="Disordered" evidence="10">
    <location>
        <begin position="193"/>
        <end position="217"/>
    </location>
</feature>
<comment type="caution">
    <text evidence="12">The sequence shown here is derived from an EMBL/GenBank/DDBJ whole genome shotgun (WGS) entry which is preliminary data.</text>
</comment>
<evidence type="ECO:0000256" key="1">
    <source>
        <dbReference type="ARBA" id="ARBA00001164"/>
    </source>
</evidence>
<dbReference type="InterPro" id="IPR001240">
    <property type="entry name" value="PRAI_dom"/>
</dbReference>